<accession>A0A8S1MXD0</accession>
<dbReference type="GO" id="GO:0005634">
    <property type="term" value="C:nucleus"/>
    <property type="evidence" value="ECO:0007669"/>
    <property type="project" value="TreeGrafter"/>
</dbReference>
<reference evidence="4" key="1">
    <citation type="submission" date="2021-01" db="EMBL/GenBank/DDBJ databases">
        <authorList>
            <consortium name="Genoscope - CEA"/>
            <person name="William W."/>
        </authorList>
    </citation>
    <scope>NUCLEOTIDE SEQUENCE</scope>
</reference>
<dbReference type="GO" id="GO:0000978">
    <property type="term" value="F:RNA polymerase II cis-regulatory region sequence-specific DNA binding"/>
    <property type="evidence" value="ECO:0007669"/>
    <property type="project" value="TreeGrafter"/>
</dbReference>
<feature type="region of interest" description="Disordered" evidence="1">
    <location>
        <begin position="261"/>
        <end position="286"/>
    </location>
</feature>
<feature type="domain" description="Myb-like" evidence="2">
    <location>
        <begin position="173"/>
        <end position="223"/>
    </location>
</feature>
<dbReference type="PROSITE" id="PS50090">
    <property type="entry name" value="MYB_LIKE"/>
    <property type="match status" value="2"/>
</dbReference>
<feature type="domain" description="HTH myb-type" evidence="3">
    <location>
        <begin position="177"/>
        <end position="227"/>
    </location>
</feature>
<sequence>MRPINWTEFLQELGESKHKELNEDLLKQIVKLPKEKMSFSQLENYINNEFQATKQKDRSKWHQKDKYLLIWCVAKLAELKNIKFNELHEQKVFEQLASILELPKQFLLVKWMSLLKQNLREIRWTKEEDEILIELRKKYPNNDWTIIAEEFVYITKNVRYQKQIRERFNNVINPLINKGPFTHEEKQQIMLKAYQMKKNWAGISKQMPGRTDNKIKNQYNSIVKKIAKKIHYEKIDLKTEQQILEYIQKYNTYDPDELASQIENDNRNSSPIKVEHPNDNSNTSNSQLNIQHHVPIVQSVPFFFSSQYQNYYQTRYIGYPIYILKPKTPNNP</sequence>
<dbReference type="GO" id="GO:0000981">
    <property type="term" value="F:DNA-binding transcription factor activity, RNA polymerase II-specific"/>
    <property type="evidence" value="ECO:0007669"/>
    <property type="project" value="TreeGrafter"/>
</dbReference>
<dbReference type="PROSITE" id="PS51294">
    <property type="entry name" value="HTH_MYB"/>
    <property type="match status" value="2"/>
</dbReference>
<dbReference type="PANTHER" id="PTHR45614">
    <property type="entry name" value="MYB PROTEIN-RELATED"/>
    <property type="match status" value="1"/>
</dbReference>
<proteinExistence type="predicted"/>
<feature type="domain" description="Myb-like" evidence="2">
    <location>
        <begin position="116"/>
        <end position="172"/>
    </location>
</feature>
<dbReference type="EMBL" id="CAJJDN010000042">
    <property type="protein sequence ID" value="CAD8081743.1"/>
    <property type="molecule type" value="Genomic_DNA"/>
</dbReference>
<evidence type="ECO:0000313" key="5">
    <source>
        <dbReference type="Proteomes" id="UP000692954"/>
    </source>
</evidence>
<dbReference type="CDD" id="cd00167">
    <property type="entry name" value="SANT"/>
    <property type="match status" value="2"/>
</dbReference>
<dbReference type="SMART" id="SM00717">
    <property type="entry name" value="SANT"/>
    <property type="match status" value="2"/>
</dbReference>
<keyword evidence="5" id="KW-1185">Reference proteome</keyword>
<evidence type="ECO:0000259" key="3">
    <source>
        <dbReference type="PROSITE" id="PS51294"/>
    </source>
</evidence>
<gene>
    <name evidence="4" type="ORF">PSON_ATCC_30995.1.T0420196</name>
</gene>
<evidence type="ECO:0000259" key="2">
    <source>
        <dbReference type="PROSITE" id="PS50090"/>
    </source>
</evidence>
<comment type="caution">
    <text evidence="4">The sequence shown here is derived from an EMBL/GenBank/DDBJ whole genome shotgun (WGS) entry which is preliminary data.</text>
</comment>
<evidence type="ECO:0000313" key="4">
    <source>
        <dbReference type="EMBL" id="CAD8081743.1"/>
    </source>
</evidence>
<evidence type="ECO:0000256" key="1">
    <source>
        <dbReference type="SAM" id="MobiDB-lite"/>
    </source>
</evidence>
<protein>
    <submittedName>
        <fullName evidence="4">Uncharacterized protein</fullName>
    </submittedName>
</protein>
<feature type="compositionally biased region" description="Polar residues" evidence="1">
    <location>
        <begin position="261"/>
        <end position="271"/>
    </location>
</feature>
<dbReference type="InterPro" id="IPR001005">
    <property type="entry name" value="SANT/Myb"/>
</dbReference>
<dbReference type="AlphaFoldDB" id="A0A8S1MXD0"/>
<dbReference type="OrthoDB" id="2143914at2759"/>
<name>A0A8S1MXD0_9CILI</name>
<dbReference type="PANTHER" id="PTHR45614:SF25">
    <property type="entry name" value="MYB PROTEIN"/>
    <property type="match status" value="1"/>
</dbReference>
<dbReference type="Proteomes" id="UP000692954">
    <property type="component" value="Unassembled WGS sequence"/>
</dbReference>
<organism evidence="4 5">
    <name type="scientific">Paramecium sonneborni</name>
    <dbReference type="NCBI Taxonomy" id="65129"/>
    <lineage>
        <taxon>Eukaryota</taxon>
        <taxon>Sar</taxon>
        <taxon>Alveolata</taxon>
        <taxon>Ciliophora</taxon>
        <taxon>Intramacronucleata</taxon>
        <taxon>Oligohymenophorea</taxon>
        <taxon>Peniculida</taxon>
        <taxon>Parameciidae</taxon>
        <taxon>Paramecium</taxon>
    </lineage>
</organism>
<dbReference type="InterPro" id="IPR017930">
    <property type="entry name" value="Myb_dom"/>
</dbReference>
<dbReference type="Pfam" id="PF13921">
    <property type="entry name" value="Myb_DNA-bind_6"/>
    <property type="match status" value="1"/>
</dbReference>
<dbReference type="InterPro" id="IPR050560">
    <property type="entry name" value="MYB_TF"/>
</dbReference>
<feature type="domain" description="HTH myb-type" evidence="3">
    <location>
        <begin position="116"/>
        <end position="176"/>
    </location>
</feature>